<feature type="transmembrane region" description="Helical" evidence="1">
    <location>
        <begin position="30"/>
        <end position="52"/>
    </location>
</feature>
<organism evidence="2 3">
    <name type="scientific">Streptomyces rimosus subsp. rimosus</name>
    <dbReference type="NCBI Taxonomy" id="132474"/>
    <lineage>
        <taxon>Bacteria</taxon>
        <taxon>Bacillati</taxon>
        <taxon>Actinomycetota</taxon>
        <taxon>Actinomycetes</taxon>
        <taxon>Kitasatosporales</taxon>
        <taxon>Streptomycetaceae</taxon>
        <taxon>Streptomyces</taxon>
    </lineage>
</organism>
<evidence type="ECO:0000256" key="1">
    <source>
        <dbReference type="SAM" id="Phobius"/>
    </source>
</evidence>
<name>A0ABY3YVI8_STRRM</name>
<feature type="transmembrane region" description="Helical" evidence="1">
    <location>
        <begin position="119"/>
        <end position="144"/>
    </location>
</feature>
<evidence type="ECO:0000313" key="3">
    <source>
        <dbReference type="Proteomes" id="UP000829494"/>
    </source>
</evidence>
<protein>
    <recommendedName>
        <fullName evidence="4">Integral membrane protein</fullName>
    </recommendedName>
</protein>
<sequence length="148" mass="15318">MNTATTIPATAEATAVGQAPAQRAFRTAKIFIGAYGALGTAVLLTVVVLAATGHEVTSFMWGRSAGVLASAAVTYWLTVLAARGARWAYLRVRFLSVVMPVAIIAIDLIPGALPVWFIAMQAVCALAIGATAFIANGSVLRAAFPKGR</sequence>
<dbReference type="RefSeq" id="WP_003980904.1">
    <property type="nucleotide sequence ID" value="NZ_CP043497.1"/>
</dbReference>
<dbReference type="GeneID" id="66859133"/>
<keyword evidence="1" id="KW-1133">Transmembrane helix</keyword>
<keyword evidence="1" id="KW-0812">Transmembrane</keyword>
<evidence type="ECO:0008006" key="4">
    <source>
        <dbReference type="Google" id="ProtNLM"/>
    </source>
</evidence>
<accession>A0ABY3YVI8</accession>
<proteinExistence type="predicted"/>
<evidence type="ECO:0000313" key="2">
    <source>
        <dbReference type="EMBL" id="UNZ01784.1"/>
    </source>
</evidence>
<gene>
    <name evidence="2" type="ORF">SRIMR7_06505</name>
</gene>
<dbReference type="EMBL" id="CP094298">
    <property type="protein sequence ID" value="UNZ01784.1"/>
    <property type="molecule type" value="Genomic_DNA"/>
</dbReference>
<dbReference type="Proteomes" id="UP000829494">
    <property type="component" value="Chromosome"/>
</dbReference>
<reference evidence="2 3" key="1">
    <citation type="submission" date="2022-03" db="EMBL/GenBank/DDBJ databases">
        <title>Complete genome of Streptomyces rimosus ssp. rimosus R7 (=ATCC 10970).</title>
        <authorList>
            <person name="Beganovic S."/>
            <person name="Ruckert C."/>
            <person name="Busche T."/>
            <person name="Kalinowski J."/>
            <person name="Wittmann C."/>
        </authorList>
    </citation>
    <scope>NUCLEOTIDE SEQUENCE [LARGE SCALE GENOMIC DNA]</scope>
    <source>
        <strain evidence="2 3">R7</strain>
    </source>
</reference>
<feature type="transmembrane region" description="Helical" evidence="1">
    <location>
        <begin position="94"/>
        <end position="113"/>
    </location>
</feature>
<keyword evidence="1" id="KW-0472">Membrane</keyword>
<keyword evidence="3" id="KW-1185">Reference proteome</keyword>
<feature type="transmembrane region" description="Helical" evidence="1">
    <location>
        <begin position="64"/>
        <end position="82"/>
    </location>
</feature>